<accession>A0A9D5Q643</accession>
<dbReference type="Pfam" id="PF08241">
    <property type="entry name" value="Methyltransf_11"/>
    <property type="match status" value="1"/>
</dbReference>
<dbReference type="InterPro" id="IPR013216">
    <property type="entry name" value="Methyltransf_11"/>
</dbReference>
<dbReference type="AlphaFoldDB" id="A0A9D5Q643"/>
<keyword evidence="2" id="KW-0489">Methyltransferase</keyword>
<dbReference type="InterPro" id="IPR052356">
    <property type="entry name" value="Thiol_S-MT"/>
</dbReference>
<sequence length="240" mass="27488">MSRLAHGLSAAWYAMYNDTANVHPEKCIDMKKEAVIKVYDFYAPVYDLLFGLILNQGRKEVIELMNVQPHEKVLEVGIGTGLSLSYYPQHAQIFGIDISEKMLNKAKRRTTTQQMPHVVLSMMDAEIMAFAENTFDKIALMHVYSVTPHPKKLLTETQRVCKPEGDIFLLNHFSDTNVGWLKTKFLQAVERTIGFRLNCSMDDSHFCELSPHILQMTSTNIFGFWKIIHLKNRAEAYSAL</sequence>
<gene>
    <name evidence="2" type="ORF">GF339_12090</name>
</gene>
<organism evidence="2 3">
    <name type="scientific">candidate division KSB3 bacterium</name>
    <dbReference type="NCBI Taxonomy" id="2044937"/>
    <lineage>
        <taxon>Bacteria</taxon>
        <taxon>candidate division KSB3</taxon>
    </lineage>
</organism>
<evidence type="ECO:0000313" key="2">
    <source>
        <dbReference type="EMBL" id="MBD3325320.1"/>
    </source>
</evidence>
<evidence type="ECO:0000259" key="1">
    <source>
        <dbReference type="Pfam" id="PF08241"/>
    </source>
</evidence>
<dbReference type="PANTHER" id="PTHR45036:SF1">
    <property type="entry name" value="METHYLTRANSFERASE LIKE 7A"/>
    <property type="match status" value="1"/>
</dbReference>
<reference evidence="2" key="1">
    <citation type="submission" date="2019-11" db="EMBL/GenBank/DDBJ databases">
        <title>Microbial mats filling the niche in hypersaline microbial mats.</title>
        <authorList>
            <person name="Wong H.L."/>
            <person name="Macleod F.I."/>
            <person name="White R.A. III"/>
            <person name="Burns B.P."/>
        </authorList>
    </citation>
    <scope>NUCLEOTIDE SEQUENCE</scope>
    <source>
        <strain evidence="2">Rbin_158</strain>
    </source>
</reference>
<keyword evidence="2" id="KW-0808">Transferase</keyword>
<dbReference type="GO" id="GO:0032259">
    <property type="term" value="P:methylation"/>
    <property type="evidence" value="ECO:0007669"/>
    <property type="project" value="UniProtKB-KW"/>
</dbReference>
<dbReference type="GO" id="GO:0008757">
    <property type="term" value="F:S-adenosylmethionine-dependent methyltransferase activity"/>
    <property type="evidence" value="ECO:0007669"/>
    <property type="project" value="InterPro"/>
</dbReference>
<comment type="caution">
    <text evidence="2">The sequence shown here is derived from an EMBL/GenBank/DDBJ whole genome shotgun (WGS) entry which is preliminary data.</text>
</comment>
<protein>
    <submittedName>
        <fullName evidence="2">Methyltransferase domain-containing protein</fullName>
    </submittedName>
</protein>
<feature type="domain" description="Methyltransferase type 11" evidence="1">
    <location>
        <begin position="74"/>
        <end position="168"/>
    </location>
</feature>
<name>A0A9D5Q643_9BACT</name>
<evidence type="ECO:0000313" key="3">
    <source>
        <dbReference type="Proteomes" id="UP000649604"/>
    </source>
</evidence>
<dbReference type="CDD" id="cd02440">
    <property type="entry name" value="AdoMet_MTases"/>
    <property type="match status" value="1"/>
</dbReference>
<dbReference type="Gene3D" id="3.40.50.150">
    <property type="entry name" value="Vaccinia Virus protein VP39"/>
    <property type="match status" value="1"/>
</dbReference>
<proteinExistence type="predicted"/>
<dbReference type="EMBL" id="WJJP01000392">
    <property type="protein sequence ID" value="MBD3325320.1"/>
    <property type="molecule type" value="Genomic_DNA"/>
</dbReference>
<dbReference type="SUPFAM" id="SSF53335">
    <property type="entry name" value="S-adenosyl-L-methionine-dependent methyltransferases"/>
    <property type="match status" value="1"/>
</dbReference>
<dbReference type="PANTHER" id="PTHR45036">
    <property type="entry name" value="METHYLTRANSFERASE LIKE 7B"/>
    <property type="match status" value="1"/>
</dbReference>
<dbReference type="InterPro" id="IPR029063">
    <property type="entry name" value="SAM-dependent_MTases_sf"/>
</dbReference>
<dbReference type="Proteomes" id="UP000649604">
    <property type="component" value="Unassembled WGS sequence"/>
</dbReference>